<accession>A0A0A8Z4C5</accession>
<evidence type="ECO:0000313" key="1">
    <source>
        <dbReference type="EMBL" id="JAD33641.1"/>
    </source>
</evidence>
<reference evidence="1" key="1">
    <citation type="submission" date="2014-09" db="EMBL/GenBank/DDBJ databases">
        <authorList>
            <person name="Magalhaes I.L.F."/>
            <person name="Oliveira U."/>
            <person name="Santos F.R."/>
            <person name="Vidigal T.H.D.A."/>
            <person name="Brescovit A.D."/>
            <person name="Santos A.J."/>
        </authorList>
    </citation>
    <scope>NUCLEOTIDE SEQUENCE</scope>
    <source>
        <tissue evidence="1">Shoot tissue taken approximately 20 cm above the soil surface</tissue>
    </source>
</reference>
<organism evidence="1">
    <name type="scientific">Arundo donax</name>
    <name type="common">Giant reed</name>
    <name type="synonym">Donax arundinaceus</name>
    <dbReference type="NCBI Taxonomy" id="35708"/>
    <lineage>
        <taxon>Eukaryota</taxon>
        <taxon>Viridiplantae</taxon>
        <taxon>Streptophyta</taxon>
        <taxon>Embryophyta</taxon>
        <taxon>Tracheophyta</taxon>
        <taxon>Spermatophyta</taxon>
        <taxon>Magnoliopsida</taxon>
        <taxon>Liliopsida</taxon>
        <taxon>Poales</taxon>
        <taxon>Poaceae</taxon>
        <taxon>PACMAD clade</taxon>
        <taxon>Arundinoideae</taxon>
        <taxon>Arundineae</taxon>
        <taxon>Arundo</taxon>
    </lineage>
</organism>
<dbReference type="EMBL" id="GBRH01264254">
    <property type="protein sequence ID" value="JAD33641.1"/>
    <property type="molecule type" value="Transcribed_RNA"/>
</dbReference>
<proteinExistence type="predicted"/>
<reference evidence="1" key="2">
    <citation type="journal article" date="2015" name="Data Brief">
        <title>Shoot transcriptome of the giant reed, Arundo donax.</title>
        <authorList>
            <person name="Barrero R.A."/>
            <person name="Guerrero F.D."/>
            <person name="Moolhuijzen P."/>
            <person name="Goolsby J.A."/>
            <person name="Tidwell J."/>
            <person name="Bellgard S.E."/>
            <person name="Bellgard M.I."/>
        </authorList>
    </citation>
    <scope>NUCLEOTIDE SEQUENCE</scope>
    <source>
        <tissue evidence="1">Shoot tissue taken approximately 20 cm above the soil surface</tissue>
    </source>
</reference>
<name>A0A0A8Z4C5_ARUDO</name>
<protein>
    <submittedName>
        <fullName evidence="1">Uncharacterized protein</fullName>
    </submittedName>
</protein>
<dbReference type="AlphaFoldDB" id="A0A0A8Z4C5"/>
<sequence>MFQVLLDSFLVSKEQCGICNSWLQRLSRTHERDGVVQTARNFHSWHEYHAIIHLKS</sequence>